<keyword evidence="2" id="KW-1185">Reference proteome</keyword>
<evidence type="ECO:0000313" key="2">
    <source>
        <dbReference type="Proteomes" id="UP001149860"/>
    </source>
</evidence>
<dbReference type="EMBL" id="CP168151">
    <property type="protein sequence ID" value="XFD40062.1"/>
    <property type="molecule type" value="Genomic_DNA"/>
</dbReference>
<evidence type="ECO:0000313" key="1">
    <source>
        <dbReference type="EMBL" id="XFD40062.1"/>
    </source>
</evidence>
<reference evidence="1" key="1">
    <citation type="submission" date="2024-08" db="EMBL/GenBank/DDBJ databases">
        <title>Lentilactobacillus sp. nov., isolated from tree bark.</title>
        <authorList>
            <person name="Phuengjayaem S."/>
            <person name="Tanasupawat S."/>
        </authorList>
    </citation>
    <scope>NUCLEOTIDE SEQUENCE</scope>
    <source>
        <strain evidence="1">SPB1-3</strain>
    </source>
</reference>
<sequence>MSSSKFIDSWRQIKLKGQQALGLIIKYCSPATLTAIICGVMGIYLLLIAPIHGYADNGDFNRVLNGNNLYALKGSNSQYVVTQYGIKQYYNDLGSGVWKTQSFFIQLAILINKMFFSTHIFDIRFLGLVYLIAYIASIYMFTKSLVPGRRSMGAYVFAILVGIVAGDSAFLMYFNSFYPQATTLIFLVLAVALLIYIPQLHGRKLFAAVIGYFIAVFLLIMGDYSVAPLGVVFAIASAGLFFLPRIRYQRWYLGAGVAMILITSGISTTMLTPEEQMVNKFQSFTKGVLANNDDPISSLSNASLNKQFILMKDQDYFPTDYTALKPDSKYVQHNLIDKYNTFWLVDYYGNHLKQLGTSLNDVAKNMMVVQVSALGNYTKGHGRALQQFSFFTLYSQLSSTFYPKKYAFNVMIGLTLGIIYLVGMYNNFKSRKEIAGIMKFFLIVGLMIGTMILPLTTLLTFGETNLSQHMLPVSFSLDLVYLILIADVIRKKLWKGTSQ</sequence>
<gene>
    <name evidence="1" type="ORF">O0236_001770</name>
</gene>
<accession>A0ACD5DFA7</accession>
<dbReference type="Proteomes" id="UP001149860">
    <property type="component" value="Chromosome"/>
</dbReference>
<proteinExistence type="predicted"/>
<organism evidence="1 2">
    <name type="scientific">Lentilactobacillus terminaliae</name>
    <dbReference type="NCBI Taxonomy" id="3003483"/>
    <lineage>
        <taxon>Bacteria</taxon>
        <taxon>Bacillati</taxon>
        <taxon>Bacillota</taxon>
        <taxon>Bacilli</taxon>
        <taxon>Lactobacillales</taxon>
        <taxon>Lactobacillaceae</taxon>
        <taxon>Lentilactobacillus</taxon>
    </lineage>
</organism>
<name>A0ACD5DFA7_9LACO</name>
<protein>
    <submittedName>
        <fullName evidence="1">Uncharacterized protein</fullName>
    </submittedName>
</protein>